<comment type="caution">
    <text evidence="2">The sequence shown here is derived from an EMBL/GenBank/DDBJ whole genome shotgun (WGS) entry which is preliminary data.</text>
</comment>
<accession>A0AAD7S223</accession>
<feature type="compositionally biased region" description="Polar residues" evidence="1">
    <location>
        <begin position="58"/>
        <end position="73"/>
    </location>
</feature>
<evidence type="ECO:0000313" key="3">
    <source>
        <dbReference type="Proteomes" id="UP001221898"/>
    </source>
</evidence>
<feature type="non-terminal residue" evidence="2">
    <location>
        <position position="81"/>
    </location>
</feature>
<dbReference type="AlphaFoldDB" id="A0AAD7S223"/>
<proteinExistence type="predicted"/>
<gene>
    <name evidence="2" type="ORF">AAFF_G00045650</name>
</gene>
<sequence>MDPAESQEGKELNLLQTVLASQGTTLGQHDQLLQQVLDNLHSLAQAFQQSQAQAAQAGPSQTPAVSIPASNSSREPRLHYA</sequence>
<dbReference type="Proteomes" id="UP001221898">
    <property type="component" value="Unassembled WGS sequence"/>
</dbReference>
<organism evidence="2 3">
    <name type="scientific">Aldrovandia affinis</name>
    <dbReference type="NCBI Taxonomy" id="143900"/>
    <lineage>
        <taxon>Eukaryota</taxon>
        <taxon>Metazoa</taxon>
        <taxon>Chordata</taxon>
        <taxon>Craniata</taxon>
        <taxon>Vertebrata</taxon>
        <taxon>Euteleostomi</taxon>
        <taxon>Actinopterygii</taxon>
        <taxon>Neopterygii</taxon>
        <taxon>Teleostei</taxon>
        <taxon>Notacanthiformes</taxon>
        <taxon>Halosauridae</taxon>
        <taxon>Aldrovandia</taxon>
    </lineage>
</organism>
<evidence type="ECO:0000313" key="2">
    <source>
        <dbReference type="EMBL" id="KAJ8394555.1"/>
    </source>
</evidence>
<protein>
    <submittedName>
        <fullName evidence="2">Uncharacterized protein</fullName>
    </submittedName>
</protein>
<reference evidence="2" key="1">
    <citation type="journal article" date="2023" name="Science">
        <title>Genome structures resolve the early diversification of teleost fishes.</title>
        <authorList>
            <person name="Parey E."/>
            <person name="Louis A."/>
            <person name="Montfort J."/>
            <person name="Bouchez O."/>
            <person name="Roques C."/>
            <person name="Iampietro C."/>
            <person name="Lluch J."/>
            <person name="Castinel A."/>
            <person name="Donnadieu C."/>
            <person name="Desvignes T."/>
            <person name="Floi Bucao C."/>
            <person name="Jouanno E."/>
            <person name="Wen M."/>
            <person name="Mejri S."/>
            <person name="Dirks R."/>
            <person name="Jansen H."/>
            <person name="Henkel C."/>
            <person name="Chen W.J."/>
            <person name="Zahm M."/>
            <person name="Cabau C."/>
            <person name="Klopp C."/>
            <person name="Thompson A.W."/>
            <person name="Robinson-Rechavi M."/>
            <person name="Braasch I."/>
            <person name="Lecointre G."/>
            <person name="Bobe J."/>
            <person name="Postlethwait J.H."/>
            <person name="Berthelot C."/>
            <person name="Roest Crollius H."/>
            <person name="Guiguen Y."/>
        </authorList>
    </citation>
    <scope>NUCLEOTIDE SEQUENCE</scope>
    <source>
        <strain evidence="2">NC1722</strain>
    </source>
</reference>
<keyword evidence="3" id="KW-1185">Reference proteome</keyword>
<evidence type="ECO:0000256" key="1">
    <source>
        <dbReference type="SAM" id="MobiDB-lite"/>
    </source>
</evidence>
<dbReference type="EMBL" id="JAINUG010000125">
    <property type="protein sequence ID" value="KAJ8394555.1"/>
    <property type="molecule type" value="Genomic_DNA"/>
</dbReference>
<feature type="region of interest" description="Disordered" evidence="1">
    <location>
        <begin position="50"/>
        <end position="81"/>
    </location>
</feature>
<name>A0AAD7S223_9TELE</name>